<gene>
    <name evidence="2" type="ORF">J2S55_008747</name>
</gene>
<dbReference type="Gene3D" id="3.10.450.50">
    <property type="match status" value="1"/>
</dbReference>
<sequence length="142" mass="16056">MTSNDSEVRALLESRVDACQAKDIDRLMSHYSPDIVYYDVVPPLQFAGSDEVRGNFVRWFDEYEGPIGLETHDLAIAANADFALAHMLHLDSGTRKNGLQSAIWVRSTVCCRRSNDKWLITHEHVSVPINPQNLQAWFPPGM</sequence>
<protein>
    <submittedName>
        <fullName evidence="2">Ketosteroid isomerase-like protein</fullName>
    </submittedName>
</protein>
<dbReference type="RefSeq" id="WP_306873438.1">
    <property type="nucleotide sequence ID" value="NZ_JAUSRB010000002.1"/>
</dbReference>
<dbReference type="SUPFAM" id="SSF54427">
    <property type="entry name" value="NTF2-like"/>
    <property type="match status" value="1"/>
</dbReference>
<comment type="caution">
    <text evidence="2">The sequence shown here is derived from an EMBL/GenBank/DDBJ whole genome shotgun (WGS) entry which is preliminary data.</text>
</comment>
<reference evidence="2 3" key="1">
    <citation type="submission" date="2023-07" db="EMBL/GenBank/DDBJ databases">
        <title>Sequencing the genomes of 1000 actinobacteria strains.</title>
        <authorList>
            <person name="Klenk H.-P."/>
        </authorList>
    </citation>
    <scope>NUCLEOTIDE SEQUENCE [LARGE SCALE GENOMIC DNA]</scope>
    <source>
        <strain evidence="2 3">DSM 44109</strain>
    </source>
</reference>
<name>A0ABT9RKZ3_9ACTN</name>
<dbReference type="InterPro" id="IPR037401">
    <property type="entry name" value="SnoaL-like"/>
</dbReference>
<dbReference type="EMBL" id="JAUSRB010000002">
    <property type="protein sequence ID" value="MDP9869481.1"/>
    <property type="molecule type" value="Genomic_DNA"/>
</dbReference>
<organism evidence="2 3">
    <name type="scientific">Streptosporangium brasiliense</name>
    <dbReference type="NCBI Taxonomy" id="47480"/>
    <lineage>
        <taxon>Bacteria</taxon>
        <taxon>Bacillati</taxon>
        <taxon>Actinomycetota</taxon>
        <taxon>Actinomycetes</taxon>
        <taxon>Streptosporangiales</taxon>
        <taxon>Streptosporangiaceae</taxon>
        <taxon>Streptosporangium</taxon>
    </lineage>
</organism>
<dbReference type="InterPro" id="IPR032710">
    <property type="entry name" value="NTF2-like_dom_sf"/>
</dbReference>
<evidence type="ECO:0000313" key="3">
    <source>
        <dbReference type="Proteomes" id="UP001230426"/>
    </source>
</evidence>
<evidence type="ECO:0000313" key="2">
    <source>
        <dbReference type="EMBL" id="MDP9869481.1"/>
    </source>
</evidence>
<feature type="domain" description="SnoaL-like" evidence="1">
    <location>
        <begin position="8"/>
        <end position="129"/>
    </location>
</feature>
<keyword evidence="3" id="KW-1185">Reference proteome</keyword>
<proteinExistence type="predicted"/>
<accession>A0ABT9RKZ3</accession>
<evidence type="ECO:0000259" key="1">
    <source>
        <dbReference type="Pfam" id="PF13474"/>
    </source>
</evidence>
<dbReference type="Pfam" id="PF13474">
    <property type="entry name" value="SnoaL_3"/>
    <property type="match status" value="1"/>
</dbReference>
<dbReference type="Proteomes" id="UP001230426">
    <property type="component" value="Unassembled WGS sequence"/>
</dbReference>